<dbReference type="EMBL" id="VSSQ01047961">
    <property type="protein sequence ID" value="MPN01989.1"/>
    <property type="molecule type" value="Genomic_DNA"/>
</dbReference>
<gene>
    <name evidence="1" type="ORF">SDC9_149202</name>
</gene>
<organism evidence="1">
    <name type="scientific">bioreactor metagenome</name>
    <dbReference type="NCBI Taxonomy" id="1076179"/>
    <lineage>
        <taxon>unclassified sequences</taxon>
        <taxon>metagenomes</taxon>
        <taxon>ecological metagenomes</taxon>
    </lineage>
</organism>
<dbReference type="AlphaFoldDB" id="A0A645ELJ0"/>
<reference evidence="1" key="1">
    <citation type="submission" date="2019-08" db="EMBL/GenBank/DDBJ databases">
        <authorList>
            <person name="Kucharzyk K."/>
            <person name="Murdoch R.W."/>
            <person name="Higgins S."/>
            <person name="Loffler F."/>
        </authorList>
    </citation>
    <scope>NUCLEOTIDE SEQUENCE</scope>
</reference>
<name>A0A645ELJ0_9ZZZZ</name>
<evidence type="ECO:0000313" key="1">
    <source>
        <dbReference type="EMBL" id="MPN01989.1"/>
    </source>
</evidence>
<sequence>MIKDYSMLYKNKIIISNTESKPIISKSVLLIKNDKTFIGSAKKRNPQGCYEKFLKLSKGDDKKKVLKKFSDKVCCIYQAEYARSDNDRIETYYFDAINIKKVEPEDPSVYFTLTFKNDKLSDGMFYGFGKDKKYHYEELGKVIVK</sequence>
<proteinExistence type="predicted"/>
<protein>
    <submittedName>
        <fullName evidence="1">Uncharacterized protein</fullName>
    </submittedName>
</protein>
<accession>A0A645ELJ0</accession>
<comment type="caution">
    <text evidence="1">The sequence shown here is derived from an EMBL/GenBank/DDBJ whole genome shotgun (WGS) entry which is preliminary data.</text>
</comment>